<feature type="transmembrane region" description="Helical" evidence="7">
    <location>
        <begin position="175"/>
        <end position="196"/>
    </location>
</feature>
<dbReference type="Proteomes" id="UP000626697">
    <property type="component" value="Unassembled WGS sequence"/>
</dbReference>
<protein>
    <submittedName>
        <fullName evidence="9">Membrane protein DedA with SNARE-associated domain</fullName>
    </submittedName>
</protein>
<feature type="transmembrane region" description="Helical" evidence="7">
    <location>
        <begin position="12"/>
        <end position="30"/>
    </location>
</feature>
<comment type="subcellular location">
    <subcellularLocation>
        <location evidence="1">Cell membrane</location>
        <topology evidence="1">Multi-pass membrane protein</topology>
    </subcellularLocation>
</comment>
<evidence type="ECO:0000256" key="4">
    <source>
        <dbReference type="ARBA" id="ARBA00022692"/>
    </source>
</evidence>
<dbReference type="RefSeq" id="WP_028392575.1">
    <property type="nucleotide sequence ID" value="NZ_JACJHX010000003.1"/>
</dbReference>
<feature type="transmembrane region" description="Helical" evidence="7">
    <location>
        <begin position="138"/>
        <end position="163"/>
    </location>
</feature>
<comment type="similarity">
    <text evidence="2">Belongs to the DedA family.</text>
</comment>
<dbReference type="EMBL" id="JACJHX010000003">
    <property type="protein sequence ID" value="MBA9025930.1"/>
    <property type="molecule type" value="Genomic_DNA"/>
</dbReference>
<dbReference type="Pfam" id="PF09335">
    <property type="entry name" value="VTT_dom"/>
    <property type="match status" value="1"/>
</dbReference>
<evidence type="ECO:0000313" key="10">
    <source>
        <dbReference type="Proteomes" id="UP000626697"/>
    </source>
</evidence>
<proteinExistence type="inferred from homology"/>
<gene>
    <name evidence="9" type="ORF">HNP81_001215</name>
</gene>
<evidence type="ECO:0000256" key="7">
    <source>
        <dbReference type="SAM" id="Phobius"/>
    </source>
</evidence>
<evidence type="ECO:0000256" key="1">
    <source>
        <dbReference type="ARBA" id="ARBA00004651"/>
    </source>
</evidence>
<evidence type="ECO:0000256" key="3">
    <source>
        <dbReference type="ARBA" id="ARBA00022475"/>
    </source>
</evidence>
<evidence type="ECO:0000256" key="6">
    <source>
        <dbReference type="ARBA" id="ARBA00023136"/>
    </source>
</evidence>
<feature type="domain" description="VTT" evidence="8">
    <location>
        <begin position="30"/>
        <end position="160"/>
    </location>
</feature>
<sequence length="208" mass="23039">MENWITEVMNTYGYIGILLLIALENIFPPIPSEVILTFGGFMTTTSTMSIFGVIAVSTIGSVVGAIVLYGIGLLIDVNRLEKIVDKWGHILRLTSKDINKANAWFHKFGVWAVFLGRLVPLVRSLISIPAGMAHMNFGVFLLFTTVGSLIWNSILVCVGAAVGDSWGTIVGYMDTYSNMVLLLLVVLFVVFILLFIKNRKNRINRHSK</sequence>
<evidence type="ECO:0000259" key="8">
    <source>
        <dbReference type="Pfam" id="PF09335"/>
    </source>
</evidence>
<keyword evidence="10" id="KW-1185">Reference proteome</keyword>
<keyword evidence="3" id="KW-1003">Cell membrane</keyword>
<dbReference type="PANTHER" id="PTHR42709">
    <property type="entry name" value="ALKALINE PHOSPHATASE LIKE PROTEIN"/>
    <property type="match status" value="1"/>
</dbReference>
<name>A0ABR6CLM9_9BACI</name>
<keyword evidence="4 7" id="KW-0812">Transmembrane</keyword>
<evidence type="ECO:0000313" key="9">
    <source>
        <dbReference type="EMBL" id="MBA9025930.1"/>
    </source>
</evidence>
<dbReference type="InterPro" id="IPR051311">
    <property type="entry name" value="DedA_domain"/>
</dbReference>
<keyword evidence="6 7" id="KW-0472">Membrane</keyword>
<organism evidence="9 10">
    <name type="scientific">Peribacillus huizhouensis</name>
    <dbReference type="NCBI Taxonomy" id="1501239"/>
    <lineage>
        <taxon>Bacteria</taxon>
        <taxon>Bacillati</taxon>
        <taxon>Bacillota</taxon>
        <taxon>Bacilli</taxon>
        <taxon>Bacillales</taxon>
        <taxon>Bacillaceae</taxon>
        <taxon>Peribacillus</taxon>
    </lineage>
</organism>
<reference evidence="9 10" key="1">
    <citation type="submission" date="2020-08" db="EMBL/GenBank/DDBJ databases">
        <title>Genomic Encyclopedia of Type Strains, Phase IV (KMG-IV): sequencing the most valuable type-strain genomes for metagenomic binning, comparative biology and taxonomic classification.</title>
        <authorList>
            <person name="Goeker M."/>
        </authorList>
    </citation>
    <scope>NUCLEOTIDE SEQUENCE [LARGE SCALE GENOMIC DNA]</scope>
    <source>
        <strain evidence="9 10">DSM 105481</strain>
    </source>
</reference>
<evidence type="ECO:0000256" key="2">
    <source>
        <dbReference type="ARBA" id="ARBA00010792"/>
    </source>
</evidence>
<accession>A0ABR6CLM9</accession>
<comment type="caution">
    <text evidence="9">The sequence shown here is derived from an EMBL/GenBank/DDBJ whole genome shotgun (WGS) entry which is preliminary data.</text>
</comment>
<feature type="transmembrane region" description="Helical" evidence="7">
    <location>
        <begin position="50"/>
        <end position="75"/>
    </location>
</feature>
<dbReference type="InterPro" id="IPR032816">
    <property type="entry name" value="VTT_dom"/>
</dbReference>
<dbReference type="PANTHER" id="PTHR42709:SF6">
    <property type="entry name" value="UNDECAPRENYL PHOSPHATE TRANSPORTER A"/>
    <property type="match status" value="1"/>
</dbReference>
<evidence type="ECO:0000256" key="5">
    <source>
        <dbReference type="ARBA" id="ARBA00022989"/>
    </source>
</evidence>
<keyword evidence="5 7" id="KW-1133">Transmembrane helix</keyword>